<reference evidence="3" key="1">
    <citation type="submission" date="2020-11" db="EMBL/GenBank/DDBJ databases">
        <title>Agrobacterium vitis strain K377 genome.</title>
        <authorList>
            <person name="Xi H."/>
        </authorList>
    </citation>
    <scope>NUCLEOTIDE SEQUENCE</scope>
    <source>
        <strain evidence="3">K377</strain>
    </source>
</reference>
<protein>
    <submittedName>
        <fullName evidence="3">Tripartite tricarboxylate transporter TctB family protein</fullName>
    </submittedName>
</protein>
<evidence type="ECO:0000313" key="3">
    <source>
        <dbReference type="EMBL" id="MBF2718232.1"/>
    </source>
</evidence>
<dbReference type="RefSeq" id="WP_194417408.1">
    <property type="nucleotide sequence ID" value="NZ_JACXXJ020000006.1"/>
</dbReference>
<organism evidence="3 4">
    <name type="scientific">Agrobacterium vitis</name>
    <name type="common">Rhizobium vitis</name>
    <dbReference type="NCBI Taxonomy" id="373"/>
    <lineage>
        <taxon>Bacteria</taxon>
        <taxon>Pseudomonadati</taxon>
        <taxon>Pseudomonadota</taxon>
        <taxon>Alphaproteobacteria</taxon>
        <taxon>Hyphomicrobiales</taxon>
        <taxon>Rhizobiaceae</taxon>
        <taxon>Rhizobium/Agrobacterium group</taxon>
        <taxon>Agrobacterium</taxon>
    </lineage>
</organism>
<accession>A0AAE2US93</accession>
<feature type="transmembrane region" description="Helical" evidence="1">
    <location>
        <begin position="124"/>
        <end position="146"/>
    </location>
</feature>
<feature type="domain" description="DUF1468" evidence="2">
    <location>
        <begin position="12"/>
        <end position="150"/>
    </location>
</feature>
<proteinExistence type="predicted"/>
<evidence type="ECO:0000259" key="2">
    <source>
        <dbReference type="Pfam" id="PF07331"/>
    </source>
</evidence>
<sequence>MTVSHTFPLGLAAGVFLSVAGAIAAVSALSIHVTTKQIVGPETAPLAVSLLLVVTGIVLCVHALTGRWECEAFSPSPGKLRPATLVWLVTGVLSSLALIGPIGFTPASTILFGAITRALGARSFFRSLFFGFILSLTLELVFVHALGVDLGTGLLSITW</sequence>
<comment type="caution">
    <text evidence="3">The sequence shown here is derived from an EMBL/GenBank/DDBJ whole genome shotgun (WGS) entry which is preliminary data.</text>
</comment>
<dbReference type="Proteomes" id="UP000655037">
    <property type="component" value="Unassembled WGS sequence"/>
</dbReference>
<feature type="transmembrane region" description="Helical" evidence="1">
    <location>
        <begin position="43"/>
        <end position="65"/>
    </location>
</feature>
<keyword evidence="1" id="KW-0812">Transmembrane</keyword>
<dbReference type="AlphaFoldDB" id="A0AAE2US93"/>
<dbReference type="Pfam" id="PF07331">
    <property type="entry name" value="TctB"/>
    <property type="match status" value="1"/>
</dbReference>
<dbReference type="EMBL" id="JACXXJ020000006">
    <property type="protein sequence ID" value="MBF2718232.1"/>
    <property type="molecule type" value="Genomic_DNA"/>
</dbReference>
<keyword evidence="1" id="KW-0472">Membrane</keyword>
<name>A0AAE2US93_AGRVI</name>
<gene>
    <name evidence="3" type="ORF">IEI95_028975</name>
</gene>
<evidence type="ECO:0000313" key="4">
    <source>
        <dbReference type="Proteomes" id="UP000655037"/>
    </source>
</evidence>
<evidence type="ECO:0000256" key="1">
    <source>
        <dbReference type="SAM" id="Phobius"/>
    </source>
</evidence>
<dbReference type="InterPro" id="IPR009936">
    <property type="entry name" value="DUF1468"/>
</dbReference>
<feature type="transmembrane region" description="Helical" evidence="1">
    <location>
        <begin position="85"/>
        <end position="112"/>
    </location>
</feature>
<feature type="transmembrane region" description="Helical" evidence="1">
    <location>
        <begin position="6"/>
        <end position="31"/>
    </location>
</feature>
<keyword evidence="1" id="KW-1133">Transmembrane helix</keyword>